<feature type="transmembrane region" description="Helical" evidence="10">
    <location>
        <begin position="544"/>
        <end position="563"/>
    </location>
</feature>
<comment type="similarity">
    <text evidence="2 8">Belongs to the major facilitator superfamily. Sugar transporter (TC 2.A.1.1) family.</text>
</comment>
<feature type="transmembrane region" description="Helical" evidence="10">
    <location>
        <begin position="290"/>
        <end position="311"/>
    </location>
</feature>
<dbReference type="Proteomes" id="UP000054144">
    <property type="component" value="Unassembled WGS sequence"/>
</dbReference>
<dbReference type="GO" id="GO:0022857">
    <property type="term" value="F:transmembrane transporter activity"/>
    <property type="evidence" value="ECO:0007669"/>
    <property type="project" value="InterPro"/>
</dbReference>
<feature type="transmembrane region" description="Helical" evidence="10">
    <location>
        <begin position="258"/>
        <end position="278"/>
    </location>
</feature>
<dbReference type="PROSITE" id="PS50850">
    <property type="entry name" value="MFS"/>
    <property type="match status" value="1"/>
</dbReference>
<evidence type="ECO:0000256" key="9">
    <source>
        <dbReference type="SAM" id="MobiDB-lite"/>
    </source>
</evidence>
<keyword evidence="13" id="KW-1185">Reference proteome</keyword>
<dbReference type="SUPFAM" id="SSF103473">
    <property type="entry name" value="MFS general substrate transporter"/>
    <property type="match status" value="1"/>
</dbReference>
<evidence type="ECO:0000256" key="10">
    <source>
        <dbReference type="SAM" id="Phobius"/>
    </source>
</evidence>
<evidence type="ECO:0000256" key="8">
    <source>
        <dbReference type="RuleBase" id="RU003346"/>
    </source>
</evidence>
<dbReference type="GO" id="GO:0015791">
    <property type="term" value="P:polyol transmembrane transport"/>
    <property type="evidence" value="ECO:0007669"/>
    <property type="project" value="UniProtKB-ARBA"/>
</dbReference>
<dbReference type="PANTHER" id="PTHR48020">
    <property type="entry name" value="PROTON MYO-INOSITOL COTRANSPORTER"/>
    <property type="match status" value="1"/>
</dbReference>
<evidence type="ECO:0000313" key="12">
    <source>
        <dbReference type="EMBL" id="KIY45000.1"/>
    </source>
</evidence>
<evidence type="ECO:0000256" key="1">
    <source>
        <dbReference type="ARBA" id="ARBA00004141"/>
    </source>
</evidence>
<feature type="transmembrane region" description="Helical" evidence="10">
    <location>
        <begin position="421"/>
        <end position="438"/>
    </location>
</feature>
<evidence type="ECO:0000313" key="13">
    <source>
        <dbReference type="Proteomes" id="UP000054144"/>
    </source>
</evidence>
<evidence type="ECO:0000256" key="4">
    <source>
        <dbReference type="ARBA" id="ARBA00022692"/>
    </source>
</evidence>
<proteinExistence type="inferred from homology"/>
<dbReference type="GO" id="GO:0016020">
    <property type="term" value="C:membrane"/>
    <property type="evidence" value="ECO:0007669"/>
    <property type="project" value="UniProtKB-SubCell"/>
</dbReference>
<feature type="transmembrane region" description="Helical" evidence="10">
    <location>
        <begin position="380"/>
        <end position="401"/>
    </location>
</feature>
<dbReference type="EMBL" id="KN882063">
    <property type="protein sequence ID" value="KIY45000.1"/>
    <property type="molecule type" value="Genomic_DNA"/>
</dbReference>
<reference evidence="12 13" key="1">
    <citation type="journal article" date="2015" name="Fungal Genet. Biol.">
        <title>Evolution of novel wood decay mechanisms in Agaricales revealed by the genome sequences of Fistulina hepatica and Cylindrobasidium torrendii.</title>
        <authorList>
            <person name="Floudas D."/>
            <person name="Held B.W."/>
            <person name="Riley R."/>
            <person name="Nagy L.G."/>
            <person name="Koehler G."/>
            <person name="Ransdell A.S."/>
            <person name="Younus H."/>
            <person name="Chow J."/>
            <person name="Chiniquy J."/>
            <person name="Lipzen A."/>
            <person name="Tritt A."/>
            <person name="Sun H."/>
            <person name="Haridas S."/>
            <person name="LaButti K."/>
            <person name="Ohm R.A."/>
            <person name="Kues U."/>
            <person name="Blanchette R.A."/>
            <person name="Grigoriev I.V."/>
            <person name="Minto R.E."/>
            <person name="Hibbett D.S."/>
        </authorList>
    </citation>
    <scope>NUCLEOTIDE SEQUENCE [LARGE SCALE GENOMIC DNA]</scope>
    <source>
        <strain evidence="12 13">ATCC 64428</strain>
    </source>
</reference>
<keyword evidence="5 10" id="KW-1133">Transmembrane helix</keyword>
<feature type="transmembrane region" description="Helical" evidence="10">
    <location>
        <begin position="512"/>
        <end position="532"/>
    </location>
</feature>
<evidence type="ECO:0000256" key="6">
    <source>
        <dbReference type="ARBA" id="ARBA00023136"/>
    </source>
</evidence>
<dbReference type="PANTHER" id="PTHR48020:SF25">
    <property type="entry name" value="SUGAR TRANSPORTER, PUTATIVE (AFU_ORTHOLOGUE AFUA_7G05830)-RELATED"/>
    <property type="match status" value="1"/>
</dbReference>
<dbReference type="NCBIfam" id="TIGR00879">
    <property type="entry name" value="SP"/>
    <property type="match status" value="1"/>
</dbReference>
<comment type="catalytic activity">
    <reaction evidence="7">
        <text>myo-inositol(out) + H(+)(out) = myo-inositol(in) + H(+)(in)</text>
        <dbReference type="Rhea" id="RHEA:60364"/>
        <dbReference type="ChEBI" id="CHEBI:15378"/>
        <dbReference type="ChEBI" id="CHEBI:17268"/>
    </reaction>
</comment>
<evidence type="ECO:0000259" key="11">
    <source>
        <dbReference type="PROSITE" id="PS50850"/>
    </source>
</evidence>
<feature type="domain" description="Major facilitator superfamily (MFS) profile" evidence="11">
    <location>
        <begin position="121"/>
        <end position="567"/>
    </location>
</feature>
<dbReference type="InterPro" id="IPR050814">
    <property type="entry name" value="Myo-inositol_Transporter"/>
</dbReference>
<keyword evidence="3 8" id="KW-0813">Transport</keyword>
<gene>
    <name evidence="12" type="ORF">FISHEDRAFT_67245</name>
</gene>
<dbReference type="PROSITE" id="PS00216">
    <property type="entry name" value="SUGAR_TRANSPORT_1"/>
    <property type="match status" value="1"/>
</dbReference>
<evidence type="ECO:0000256" key="7">
    <source>
        <dbReference type="ARBA" id="ARBA00049119"/>
    </source>
</evidence>
<name>A0A0D7A2P8_9AGAR</name>
<keyword evidence="6 10" id="KW-0472">Membrane</keyword>
<dbReference type="OrthoDB" id="5290825at2759"/>
<evidence type="ECO:0000256" key="3">
    <source>
        <dbReference type="ARBA" id="ARBA00022448"/>
    </source>
</evidence>
<protein>
    <recommendedName>
        <fullName evidence="11">Major facilitator superfamily (MFS) profile domain-containing protein</fullName>
    </recommendedName>
</protein>
<dbReference type="PRINTS" id="PR00171">
    <property type="entry name" value="SUGRTRNSPORT"/>
</dbReference>
<keyword evidence="4 10" id="KW-0812">Transmembrane</keyword>
<dbReference type="AlphaFoldDB" id="A0A0D7A2P8"/>
<comment type="subcellular location">
    <subcellularLocation>
        <location evidence="1">Membrane</location>
        <topology evidence="1">Multi-pass membrane protein</topology>
    </subcellularLocation>
</comment>
<evidence type="ECO:0000256" key="2">
    <source>
        <dbReference type="ARBA" id="ARBA00010992"/>
    </source>
</evidence>
<organism evidence="12 13">
    <name type="scientific">Fistulina hepatica ATCC 64428</name>
    <dbReference type="NCBI Taxonomy" id="1128425"/>
    <lineage>
        <taxon>Eukaryota</taxon>
        <taxon>Fungi</taxon>
        <taxon>Dikarya</taxon>
        <taxon>Basidiomycota</taxon>
        <taxon>Agaricomycotina</taxon>
        <taxon>Agaricomycetes</taxon>
        <taxon>Agaricomycetidae</taxon>
        <taxon>Agaricales</taxon>
        <taxon>Fistulinaceae</taxon>
        <taxon>Fistulina</taxon>
    </lineage>
</organism>
<dbReference type="InterPro" id="IPR036259">
    <property type="entry name" value="MFS_trans_sf"/>
</dbReference>
<feature type="transmembrane region" description="Helical" evidence="10">
    <location>
        <begin position="196"/>
        <end position="213"/>
    </location>
</feature>
<dbReference type="FunFam" id="1.20.1250.20:FF:000100">
    <property type="entry name" value="MFS sugar transporter, putative"/>
    <property type="match status" value="1"/>
</dbReference>
<dbReference type="InterPro" id="IPR005829">
    <property type="entry name" value="Sugar_transporter_CS"/>
</dbReference>
<feature type="transmembrane region" description="Helical" evidence="10">
    <location>
        <begin position="163"/>
        <end position="184"/>
    </location>
</feature>
<dbReference type="Pfam" id="PF00083">
    <property type="entry name" value="Sugar_tr"/>
    <property type="match status" value="1"/>
</dbReference>
<feature type="compositionally biased region" description="Basic and acidic residues" evidence="9">
    <location>
        <begin position="1"/>
        <end position="10"/>
    </location>
</feature>
<dbReference type="Gene3D" id="1.20.1250.20">
    <property type="entry name" value="MFS general substrate transporter like domains"/>
    <property type="match status" value="1"/>
</dbReference>
<sequence>MSSEKSEKQAKASNAEVAHFENKDAASLESASVRSSVHLDEDVRLANPLLQYSRPQLLQRAREFAKLCEREDLAPAFEKGAIVAQHPGAVETDAMLDESDRDYLRREVTHVWDQPKTLYYMTILCSLAAAVQGMDEAVINGANLFYPAQFGIAATSTTSKNEWLQGIVTAAPYFSCALLACWVVDPLNRYFGRRGAIFISCTIACLGCIWSALTNTWWHLLIARAFLGFGIGPKSATVPVYAAECVPAPIRGGLVMQWQLWTAFGIMLGYVADIAFYQVPDSSGIKGLNWRLMLGSAAIPAFVVMAQVFFMPESPRWYMSKQRYADAYRSMRRLRNADILAARDLYLAYEILKTEEEISGLIKHNKLIELITVRRNRKGMMASGIVMFMQQFCGINVMAYYSSSIFTEAGASELSALGASLGWGACNWLFGFPAIITIDKFGRRTLLLIGFPLMSLALWFTGASFNIPEGSTARIACVALGTYLHCIFYSPSEGPVPFTYSAESFPLYVRDAGMAWATSVCWFWNGVLSLTWPPMRTAFTPQGAFYYYAAWNLVGWALVFWLLPETKNLTLEELDSVFSVSNRVHAKYQTRMIPYYVERYFFRRKVEKEPLYEHERLSIEERKARGTMAPAAAGH</sequence>
<dbReference type="InterPro" id="IPR005828">
    <property type="entry name" value="MFS_sugar_transport-like"/>
</dbReference>
<accession>A0A0D7A2P8</accession>
<evidence type="ECO:0000256" key="5">
    <source>
        <dbReference type="ARBA" id="ARBA00022989"/>
    </source>
</evidence>
<dbReference type="InterPro" id="IPR003663">
    <property type="entry name" value="Sugar/inositol_transpt"/>
</dbReference>
<feature type="transmembrane region" description="Helical" evidence="10">
    <location>
        <begin position="445"/>
        <end position="467"/>
    </location>
</feature>
<dbReference type="GO" id="GO:0015798">
    <property type="term" value="P:myo-inositol transport"/>
    <property type="evidence" value="ECO:0007669"/>
    <property type="project" value="UniProtKB-ARBA"/>
</dbReference>
<feature type="region of interest" description="Disordered" evidence="9">
    <location>
        <begin position="1"/>
        <end position="28"/>
    </location>
</feature>
<dbReference type="InterPro" id="IPR020846">
    <property type="entry name" value="MFS_dom"/>
</dbReference>